<organism evidence="2 3">
    <name type="scientific">Thermodesulfitimonas autotrophica</name>
    <dbReference type="NCBI Taxonomy" id="1894989"/>
    <lineage>
        <taxon>Bacteria</taxon>
        <taxon>Bacillati</taxon>
        <taxon>Bacillota</taxon>
        <taxon>Clostridia</taxon>
        <taxon>Thermoanaerobacterales</taxon>
        <taxon>Thermoanaerobacteraceae</taxon>
        <taxon>Thermodesulfitimonas</taxon>
    </lineage>
</organism>
<dbReference type="SMART" id="SM00028">
    <property type="entry name" value="TPR"/>
    <property type="match status" value="7"/>
</dbReference>
<dbReference type="Proteomes" id="UP000282654">
    <property type="component" value="Unassembled WGS sequence"/>
</dbReference>
<keyword evidence="1" id="KW-0802">TPR repeat</keyword>
<name>A0A3N5AP34_9THEO</name>
<evidence type="ECO:0000256" key="1">
    <source>
        <dbReference type="PROSITE-ProRule" id="PRU00339"/>
    </source>
</evidence>
<proteinExistence type="predicted"/>
<sequence length="378" mass="41555">MLILVRNPVPKLRSCFKKARLLSAGARLCARFGFEEIALSLVERALGEEPHRVELHLQAGELSFKLGRMDRAVEHVRHLWPGSRAERGVFDFEAGPLRGAAPAFFKERAWILAAIGSHLLGAHEPGRALSYINRAIAAGLTHSSVLNLKGLCLLRLGQTEEALKAFQDARAAGGRSAGLLVNMGIALNRLGRYAEALRCYEEAQRLGAGGVELFNNKGFSLFFLRRYDEATACFELAQAMEPQDTVRANLALCYFKTGRVGRAIQLLKELVEKNPEDPVLLNNLALCLEAAEKHHEALALYKKAAAIGGPERNTFLVNQAACLAGMGRFEEAQKIIERLEEVAPQDERVWSLKASIMAELGREGEAVDCYRRALGLTG</sequence>
<evidence type="ECO:0000313" key="3">
    <source>
        <dbReference type="Proteomes" id="UP000282654"/>
    </source>
</evidence>
<feature type="repeat" description="TPR" evidence="1">
    <location>
        <begin position="177"/>
        <end position="210"/>
    </location>
</feature>
<dbReference type="EMBL" id="RKRE01000002">
    <property type="protein sequence ID" value="RPF46976.1"/>
    <property type="molecule type" value="Genomic_DNA"/>
</dbReference>
<dbReference type="Gene3D" id="1.25.40.10">
    <property type="entry name" value="Tetratricopeptide repeat domain"/>
    <property type="match status" value="1"/>
</dbReference>
<dbReference type="PANTHER" id="PTHR12558:SF13">
    <property type="entry name" value="CELL DIVISION CYCLE PROTEIN 27 HOMOLOG"/>
    <property type="match status" value="1"/>
</dbReference>
<dbReference type="InterPro" id="IPR019734">
    <property type="entry name" value="TPR_rpt"/>
</dbReference>
<reference evidence="2 3" key="1">
    <citation type="submission" date="2018-11" db="EMBL/GenBank/DDBJ databases">
        <title>Genomic Encyclopedia of Type Strains, Phase IV (KMG-IV): sequencing the most valuable type-strain genomes for metagenomic binning, comparative biology and taxonomic classification.</title>
        <authorList>
            <person name="Goeker M."/>
        </authorList>
    </citation>
    <scope>NUCLEOTIDE SEQUENCE [LARGE SCALE GENOMIC DNA]</scope>
    <source>
        <strain evidence="2 3">DSM 102936</strain>
    </source>
</reference>
<protein>
    <submittedName>
        <fullName evidence="2">Tetratricopeptide repeat protein</fullName>
    </submittedName>
</protein>
<dbReference type="Pfam" id="PF12895">
    <property type="entry name" value="ANAPC3"/>
    <property type="match status" value="1"/>
</dbReference>
<comment type="caution">
    <text evidence="2">The sequence shown here is derived from an EMBL/GenBank/DDBJ whole genome shotgun (WGS) entry which is preliminary data.</text>
</comment>
<dbReference type="OrthoDB" id="1721581at2"/>
<dbReference type="AlphaFoldDB" id="A0A3N5AP34"/>
<dbReference type="RefSeq" id="WP_123929561.1">
    <property type="nucleotide sequence ID" value="NZ_RKRE01000002.1"/>
</dbReference>
<dbReference type="Pfam" id="PF13374">
    <property type="entry name" value="TPR_10"/>
    <property type="match status" value="1"/>
</dbReference>
<dbReference type="InterPro" id="IPR011990">
    <property type="entry name" value="TPR-like_helical_dom_sf"/>
</dbReference>
<gene>
    <name evidence="2" type="ORF">EDD75_1242</name>
</gene>
<accession>A0A3N5AP34</accession>
<dbReference type="Pfam" id="PF13432">
    <property type="entry name" value="TPR_16"/>
    <property type="match status" value="2"/>
</dbReference>
<dbReference type="SUPFAM" id="SSF48452">
    <property type="entry name" value="TPR-like"/>
    <property type="match status" value="1"/>
</dbReference>
<evidence type="ECO:0000313" key="2">
    <source>
        <dbReference type="EMBL" id="RPF46976.1"/>
    </source>
</evidence>
<keyword evidence="3" id="KW-1185">Reference proteome</keyword>
<dbReference type="PANTHER" id="PTHR12558">
    <property type="entry name" value="CELL DIVISION CYCLE 16,23,27"/>
    <property type="match status" value="1"/>
</dbReference>
<dbReference type="PROSITE" id="PS50005">
    <property type="entry name" value="TPR"/>
    <property type="match status" value="2"/>
</dbReference>
<feature type="repeat" description="TPR" evidence="1">
    <location>
        <begin position="244"/>
        <end position="277"/>
    </location>
</feature>